<name>R5LIM3_9FIRM</name>
<dbReference type="PANTHER" id="PTHR40032:SF1">
    <property type="entry name" value="EXPORTED PROTEIN"/>
    <property type="match status" value="1"/>
</dbReference>
<dbReference type="Pfam" id="PF12671">
    <property type="entry name" value="Amidase_6"/>
    <property type="match status" value="1"/>
</dbReference>
<evidence type="ECO:0000259" key="2">
    <source>
        <dbReference type="Pfam" id="PF12671"/>
    </source>
</evidence>
<feature type="domain" description="Putative amidase" evidence="2">
    <location>
        <begin position="25"/>
        <end position="195"/>
    </location>
</feature>
<organism evidence="3 4">
    <name type="scientific">Eshraghiella crossota CAG:259</name>
    <dbReference type="NCBI Taxonomy" id="1263062"/>
    <lineage>
        <taxon>Bacteria</taxon>
        <taxon>Bacillati</taxon>
        <taxon>Bacillota</taxon>
        <taxon>Clostridia</taxon>
        <taxon>Lachnospirales</taxon>
        <taxon>Lachnospiraceae</taxon>
        <taxon>Eshraghiella</taxon>
    </lineage>
</organism>
<feature type="chain" id="PRO_5004385233" evidence="1">
    <location>
        <begin position="25"/>
        <end position="214"/>
    </location>
</feature>
<dbReference type="Proteomes" id="UP000018300">
    <property type="component" value="Unassembled WGS sequence"/>
</dbReference>
<sequence length="214" mass="24383">MKKYLITLATIVTLILLNSNCIEASYDRNKASDYAQKYSQDPNTYFYTFGSDCTNFVSQCEAVAGVVSIVPRSFPSAPGLFSGTKVDSNQNVWYMVHRKRSVGKNYFIYSKTWSCVTDFRNYFSKSNNRGSNNIATVRTYSRSNWTSAKNNMKIGDVVQYDQNGKRHSVIITQKGGSVVRYCAHTSNRKNENINTFYNYMVNNGITNFYVISFS</sequence>
<evidence type="ECO:0000256" key="1">
    <source>
        <dbReference type="SAM" id="SignalP"/>
    </source>
</evidence>
<proteinExistence type="predicted"/>
<evidence type="ECO:0000313" key="3">
    <source>
        <dbReference type="EMBL" id="CCY77349.1"/>
    </source>
</evidence>
<evidence type="ECO:0000313" key="4">
    <source>
        <dbReference type="Proteomes" id="UP000018300"/>
    </source>
</evidence>
<protein>
    <submittedName>
        <fullName evidence="3">Autolysin (Amidase)</fullName>
    </submittedName>
</protein>
<gene>
    <name evidence="3" type="ORF">BN569_00720</name>
</gene>
<dbReference type="PANTHER" id="PTHR40032">
    <property type="entry name" value="EXPORTED PROTEIN-RELATED"/>
    <property type="match status" value="1"/>
</dbReference>
<reference evidence="3" key="1">
    <citation type="submission" date="2012-11" db="EMBL/GenBank/DDBJ databases">
        <title>Dependencies among metagenomic species, viruses, plasmids and units of genetic variation.</title>
        <authorList>
            <person name="Nielsen H.B."/>
            <person name="Almeida M."/>
            <person name="Juncker A.S."/>
            <person name="Rasmussen S."/>
            <person name="Li J."/>
            <person name="Sunagawa S."/>
            <person name="Plichta D."/>
            <person name="Gautier L."/>
            <person name="Le Chatelier E."/>
            <person name="Peletier E."/>
            <person name="Bonde I."/>
            <person name="Nielsen T."/>
            <person name="Manichanh C."/>
            <person name="Arumugam M."/>
            <person name="Batto J."/>
            <person name="Santos M.B.Q.D."/>
            <person name="Blom N."/>
            <person name="Borruel N."/>
            <person name="Burgdorf K.S."/>
            <person name="Boumezbeur F."/>
            <person name="Casellas F."/>
            <person name="Dore J."/>
            <person name="Guarner F."/>
            <person name="Hansen T."/>
            <person name="Hildebrand F."/>
            <person name="Kaas R.S."/>
            <person name="Kennedy S."/>
            <person name="Kristiansen K."/>
            <person name="Kultima J.R."/>
            <person name="Leonard P."/>
            <person name="Levenez F."/>
            <person name="Lund O."/>
            <person name="Moumen B."/>
            <person name="Le Paslier D."/>
            <person name="Pons N."/>
            <person name="Pedersen O."/>
            <person name="Prifti E."/>
            <person name="Qin J."/>
            <person name="Raes J."/>
            <person name="Tap J."/>
            <person name="Tims S."/>
            <person name="Ussery D.W."/>
            <person name="Yamada T."/>
            <person name="MetaHit consortium"/>
            <person name="Renault P."/>
            <person name="Sicheritz-Ponten T."/>
            <person name="Bork P."/>
            <person name="Wang J."/>
            <person name="Brunak S."/>
            <person name="Ehrlich S.D."/>
        </authorList>
    </citation>
    <scope>NUCLEOTIDE SEQUENCE [LARGE SCALE GENOMIC DNA]</scope>
</reference>
<dbReference type="AlphaFoldDB" id="R5LIM3"/>
<dbReference type="EMBL" id="CAYU010000058">
    <property type="protein sequence ID" value="CCY77349.1"/>
    <property type="molecule type" value="Genomic_DNA"/>
</dbReference>
<accession>R5LIM3</accession>
<comment type="caution">
    <text evidence="3">The sequence shown here is derived from an EMBL/GenBank/DDBJ whole genome shotgun (WGS) entry which is preliminary data.</text>
</comment>
<dbReference type="InterPro" id="IPR024301">
    <property type="entry name" value="Amidase_6"/>
</dbReference>
<keyword evidence="1" id="KW-0732">Signal</keyword>
<feature type="signal peptide" evidence="1">
    <location>
        <begin position="1"/>
        <end position="24"/>
    </location>
</feature>